<accession>A0ABQ0DWT4</accession>
<organism evidence="1 2">
    <name type="scientific">Entamoeba nuttalli</name>
    <dbReference type="NCBI Taxonomy" id="412467"/>
    <lineage>
        <taxon>Eukaryota</taxon>
        <taxon>Amoebozoa</taxon>
        <taxon>Evosea</taxon>
        <taxon>Archamoebae</taxon>
        <taxon>Mastigamoebida</taxon>
        <taxon>Entamoebidae</taxon>
        <taxon>Entamoeba</taxon>
    </lineage>
</organism>
<protein>
    <submittedName>
        <fullName evidence="1">Uncharacterized protein</fullName>
    </submittedName>
</protein>
<dbReference type="EMBL" id="BAAFRS010000332">
    <property type="protein sequence ID" value="GAB1227309.1"/>
    <property type="molecule type" value="Genomic_DNA"/>
</dbReference>
<dbReference type="Proteomes" id="UP001628156">
    <property type="component" value="Unassembled WGS sequence"/>
</dbReference>
<reference evidence="1 2" key="1">
    <citation type="journal article" date="2019" name="PLoS Negl. Trop. Dis.">
        <title>Whole genome sequencing of Entamoeba nuttalli reveals mammalian host-related molecular signatures and a novel octapeptide-repeat surface protein.</title>
        <authorList>
            <person name="Tanaka M."/>
            <person name="Makiuchi T."/>
            <person name="Komiyama T."/>
            <person name="Shiina T."/>
            <person name="Osaki K."/>
            <person name="Tachibana H."/>
        </authorList>
    </citation>
    <scope>NUCLEOTIDE SEQUENCE [LARGE SCALE GENOMIC DNA]</scope>
    <source>
        <strain evidence="1 2">P19-061405</strain>
    </source>
</reference>
<comment type="caution">
    <text evidence="1">The sequence shown here is derived from an EMBL/GenBank/DDBJ whole genome shotgun (WGS) entry which is preliminary data.</text>
</comment>
<proteinExistence type="predicted"/>
<evidence type="ECO:0000313" key="2">
    <source>
        <dbReference type="Proteomes" id="UP001628156"/>
    </source>
</evidence>
<sequence length="156" mass="18272">MANYTIKSTNGISEIFETNKTTFSVLGQKYFNYIDGIVTSGVVSLTEDLVSQSGDTTNYDKDSTRLPYYPQVTFNMHELFEKDNYSCYHLPTDHSNVVESNVCKDTRYKMKNFEYKPTKPKTYKICDMTKPFKFYVKQYLQDKIDKITNNHEHTKT</sequence>
<name>A0ABQ0DWT4_9EUKA</name>
<gene>
    <name evidence="1" type="ORF">ENUP19_0332G0006</name>
</gene>
<evidence type="ECO:0000313" key="1">
    <source>
        <dbReference type="EMBL" id="GAB1227309.1"/>
    </source>
</evidence>
<keyword evidence="2" id="KW-1185">Reference proteome</keyword>